<dbReference type="InterPro" id="IPR003593">
    <property type="entry name" value="AAA+_ATPase"/>
</dbReference>
<dbReference type="InterPro" id="IPR003439">
    <property type="entry name" value="ABC_transporter-like_ATP-bd"/>
</dbReference>
<dbReference type="SUPFAM" id="SSF52540">
    <property type="entry name" value="P-loop containing nucleoside triphosphate hydrolases"/>
    <property type="match status" value="1"/>
</dbReference>
<evidence type="ECO:0000256" key="2">
    <source>
        <dbReference type="ARBA" id="ARBA00022448"/>
    </source>
</evidence>
<proteinExistence type="inferred from homology"/>
<keyword evidence="3" id="KW-0547">Nucleotide-binding</keyword>
<reference evidence="6 7" key="1">
    <citation type="journal article" date="2016" name="Appl. Environ. Microbiol.">
        <title>Lack of Overt Genome Reduction in the Bryostatin-Producing Bryozoan Symbiont "Candidatus Endobugula sertula".</title>
        <authorList>
            <person name="Miller I.J."/>
            <person name="Vanee N."/>
            <person name="Fong S.S."/>
            <person name="Lim-Fong G.E."/>
            <person name="Kwan J.C."/>
        </authorList>
    </citation>
    <scope>NUCLEOTIDE SEQUENCE [LARGE SCALE GENOMIC DNA]</scope>
    <source>
        <strain evidence="6">AB1-4</strain>
    </source>
</reference>
<dbReference type="Proteomes" id="UP000242502">
    <property type="component" value="Unassembled WGS sequence"/>
</dbReference>
<dbReference type="PANTHER" id="PTHR42734:SF17">
    <property type="entry name" value="METAL TRANSPORT SYSTEM ATP-BINDING PROTEIN TM_0124-RELATED"/>
    <property type="match status" value="1"/>
</dbReference>
<evidence type="ECO:0000313" key="6">
    <source>
        <dbReference type="EMBL" id="ODS23865.1"/>
    </source>
</evidence>
<evidence type="ECO:0000259" key="5">
    <source>
        <dbReference type="PROSITE" id="PS50893"/>
    </source>
</evidence>
<dbReference type="Pfam" id="PF00005">
    <property type="entry name" value="ABC_tran"/>
    <property type="match status" value="1"/>
</dbReference>
<dbReference type="GO" id="GO:0005524">
    <property type="term" value="F:ATP binding"/>
    <property type="evidence" value="ECO:0007669"/>
    <property type="project" value="UniProtKB-KW"/>
</dbReference>
<evidence type="ECO:0000256" key="4">
    <source>
        <dbReference type="ARBA" id="ARBA00022840"/>
    </source>
</evidence>
<sequence length="230" mass="25696">MLRLSNITLLLDQRPCLDDINLVFRSQGISIVLGANGAGKTLLLKLCAGLLKPSWGILTEDNGLTPPEITLVLHPPFLLDRTVSKNIALPLYSQHRVNVTKRTQEALEWARIEHLSRSMAHNLSTGQQQLVALARAWALKPRLMLLDEPCANLDPYRQQHVEQLIQQLSDEGCKIIMSSHNLSQAKRLANDIVFLESGQVLTHSSAEDFFASQHMDAETAEKIGEFIQYA</sequence>
<keyword evidence="4" id="KW-0067">ATP-binding</keyword>
<dbReference type="PANTHER" id="PTHR42734">
    <property type="entry name" value="METAL TRANSPORT SYSTEM ATP-BINDING PROTEIN TM_0124-RELATED"/>
    <property type="match status" value="1"/>
</dbReference>
<dbReference type="AlphaFoldDB" id="A0A1D2QQJ6"/>
<organism evidence="6 7">
    <name type="scientific">Candidatus Endobugula sertula</name>
    <name type="common">Bugula neritina bacterial symbiont</name>
    <dbReference type="NCBI Taxonomy" id="62101"/>
    <lineage>
        <taxon>Bacteria</taxon>
        <taxon>Pseudomonadati</taxon>
        <taxon>Pseudomonadota</taxon>
        <taxon>Gammaproteobacteria</taxon>
        <taxon>Cellvibrionales</taxon>
        <taxon>Cellvibrionaceae</taxon>
        <taxon>Candidatus Endobugula</taxon>
    </lineage>
</organism>
<evidence type="ECO:0000256" key="1">
    <source>
        <dbReference type="ARBA" id="ARBA00005417"/>
    </source>
</evidence>
<protein>
    <recommendedName>
        <fullName evidence="5">ABC transporter domain-containing protein</fullName>
    </recommendedName>
</protein>
<evidence type="ECO:0000256" key="3">
    <source>
        <dbReference type="ARBA" id="ARBA00022741"/>
    </source>
</evidence>
<feature type="domain" description="ABC transporter" evidence="5">
    <location>
        <begin position="2"/>
        <end position="222"/>
    </location>
</feature>
<dbReference type="GO" id="GO:0016887">
    <property type="term" value="F:ATP hydrolysis activity"/>
    <property type="evidence" value="ECO:0007669"/>
    <property type="project" value="InterPro"/>
</dbReference>
<evidence type="ECO:0000313" key="7">
    <source>
        <dbReference type="Proteomes" id="UP000242502"/>
    </source>
</evidence>
<keyword evidence="2" id="KW-0813">Transport</keyword>
<comment type="similarity">
    <text evidence="1">Belongs to the ABC transporter superfamily.</text>
</comment>
<dbReference type="Gene3D" id="3.40.50.300">
    <property type="entry name" value="P-loop containing nucleotide triphosphate hydrolases"/>
    <property type="match status" value="1"/>
</dbReference>
<gene>
    <name evidence="6" type="ORF">AB835_06445</name>
</gene>
<dbReference type="PROSITE" id="PS50893">
    <property type="entry name" value="ABC_TRANSPORTER_2"/>
    <property type="match status" value="1"/>
</dbReference>
<dbReference type="STRING" id="62101.AB835_06445"/>
<dbReference type="InterPro" id="IPR050153">
    <property type="entry name" value="Metal_Ion_Import_ABC"/>
</dbReference>
<accession>A0A1D2QQJ6</accession>
<dbReference type="InterPro" id="IPR027417">
    <property type="entry name" value="P-loop_NTPase"/>
</dbReference>
<name>A0A1D2QQJ6_9GAMM</name>
<dbReference type="EMBL" id="MDLC01000018">
    <property type="protein sequence ID" value="ODS23865.1"/>
    <property type="molecule type" value="Genomic_DNA"/>
</dbReference>
<dbReference type="SMART" id="SM00382">
    <property type="entry name" value="AAA"/>
    <property type="match status" value="1"/>
</dbReference>
<comment type="caution">
    <text evidence="6">The sequence shown here is derived from an EMBL/GenBank/DDBJ whole genome shotgun (WGS) entry which is preliminary data.</text>
</comment>